<feature type="signal peptide" evidence="2">
    <location>
        <begin position="1"/>
        <end position="28"/>
    </location>
</feature>
<accession>A0A4P7P357</accession>
<dbReference type="Gene3D" id="3.10.450.50">
    <property type="match status" value="1"/>
</dbReference>
<keyword evidence="4" id="KW-0378">Hydrolase</keyword>
<feature type="domain" description="Cds6 C-terminal" evidence="3">
    <location>
        <begin position="163"/>
        <end position="266"/>
    </location>
</feature>
<name>A0A4P7P357_9GAMM</name>
<dbReference type="Proteomes" id="UP000296201">
    <property type="component" value="Chromosome"/>
</dbReference>
<evidence type="ECO:0000313" key="4">
    <source>
        <dbReference type="EMBL" id="QBZ83782.1"/>
    </source>
</evidence>
<dbReference type="SUPFAM" id="SSF48452">
    <property type="entry name" value="TPR-like"/>
    <property type="match status" value="1"/>
</dbReference>
<evidence type="ECO:0000259" key="3">
    <source>
        <dbReference type="Pfam" id="PF24125"/>
    </source>
</evidence>
<organism evidence="4 5">
    <name type="scientific">Hydrogenovibrio crunogenus</name>
    <dbReference type="NCBI Taxonomy" id="39765"/>
    <lineage>
        <taxon>Bacteria</taxon>
        <taxon>Pseudomonadati</taxon>
        <taxon>Pseudomonadota</taxon>
        <taxon>Gammaproteobacteria</taxon>
        <taxon>Thiotrichales</taxon>
        <taxon>Piscirickettsiaceae</taxon>
        <taxon>Hydrogenovibrio</taxon>
    </lineage>
</organism>
<dbReference type="EC" id="3.4.-.-" evidence="4"/>
<reference evidence="4 5" key="1">
    <citation type="submission" date="2018-08" db="EMBL/GenBank/DDBJ databases">
        <title>Horizontal acquisition of hydrogen conversion ability and other habitat adaptations in Hydrogenovibrio crunogenus strains.</title>
        <authorList>
            <person name="Gonnella G."/>
            <person name="Adam N."/>
            <person name="Perner M."/>
        </authorList>
    </citation>
    <scope>NUCLEOTIDE SEQUENCE [LARGE SCALE GENOMIC DNA]</scope>
    <source>
        <strain evidence="4 5">SP-41</strain>
    </source>
</reference>
<keyword evidence="4" id="KW-0645">Protease</keyword>
<dbReference type="RefSeq" id="WP_135796377.1">
    <property type="nucleotide sequence ID" value="NZ_CP032096.1"/>
</dbReference>
<dbReference type="PROSITE" id="PS50005">
    <property type="entry name" value="TPR"/>
    <property type="match status" value="1"/>
</dbReference>
<dbReference type="GO" id="GO:0008233">
    <property type="term" value="F:peptidase activity"/>
    <property type="evidence" value="ECO:0007669"/>
    <property type="project" value="UniProtKB-KW"/>
</dbReference>
<evidence type="ECO:0000256" key="1">
    <source>
        <dbReference type="PROSITE-ProRule" id="PRU00339"/>
    </source>
</evidence>
<protein>
    <submittedName>
        <fullName evidence="4">Beta-barrel assembly-enhancing protease</fullName>
        <ecNumber evidence="4">3.4.-.-</ecNumber>
    </submittedName>
</protein>
<keyword evidence="1" id="KW-0802">TPR repeat</keyword>
<feature type="repeat" description="TPR" evidence="1">
    <location>
        <begin position="68"/>
        <end position="101"/>
    </location>
</feature>
<dbReference type="EMBL" id="CP032096">
    <property type="protein sequence ID" value="QBZ83782.1"/>
    <property type="molecule type" value="Genomic_DNA"/>
</dbReference>
<dbReference type="AlphaFoldDB" id="A0A4P7P357"/>
<dbReference type="Pfam" id="PF24125">
    <property type="entry name" value="Cds6_C"/>
    <property type="match status" value="1"/>
</dbReference>
<sequence precursor="true">MSVQKTSNLIVLATTLLLSFTASINVWAAEGDTYQAQFEQAAKASQAGNMEKTISILTSMLKTYPQDLAVSNNLAVAYIKKQQYKKAQQVLESALDGDPRIASLRENLNQIYAYQAQLAYQTVFDKTEITLPKGRWILSASSDLKTPEKSQLKQVERHMQTVADLVERWRAAWASQNISAYLGFYVSTYAPEGYKTHQAWANSRKGSLKRPSYIKIQLDKVQVVPLTPNTIQVTFWQAYESNTFKDKVRKKLVWQKQDQTWKIVQEDVIYE</sequence>
<dbReference type="SUPFAM" id="SSF54427">
    <property type="entry name" value="NTF2-like"/>
    <property type="match status" value="1"/>
</dbReference>
<dbReference type="InterPro" id="IPR011990">
    <property type="entry name" value="TPR-like_helical_dom_sf"/>
</dbReference>
<dbReference type="GO" id="GO:0006508">
    <property type="term" value="P:proteolysis"/>
    <property type="evidence" value="ECO:0007669"/>
    <property type="project" value="UniProtKB-KW"/>
</dbReference>
<dbReference type="InterPro" id="IPR019734">
    <property type="entry name" value="TPR_rpt"/>
</dbReference>
<proteinExistence type="predicted"/>
<gene>
    <name evidence="4" type="primary">bepA_6</name>
    <name evidence="4" type="ORF">GHNINEIG_01844</name>
</gene>
<dbReference type="Gene3D" id="1.25.40.10">
    <property type="entry name" value="Tetratricopeptide repeat domain"/>
    <property type="match status" value="1"/>
</dbReference>
<dbReference type="InterPro" id="IPR032710">
    <property type="entry name" value="NTF2-like_dom_sf"/>
</dbReference>
<dbReference type="InterPro" id="IPR056203">
    <property type="entry name" value="Cds6_C"/>
</dbReference>
<evidence type="ECO:0000313" key="5">
    <source>
        <dbReference type="Proteomes" id="UP000296201"/>
    </source>
</evidence>
<feature type="chain" id="PRO_5020234193" evidence="2">
    <location>
        <begin position="29"/>
        <end position="271"/>
    </location>
</feature>
<keyword evidence="5" id="KW-1185">Reference proteome</keyword>
<dbReference type="Pfam" id="PF14559">
    <property type="entry name" value="TPR_19"/>
    <property type="match status" value="1"/>
</dbReference>
<dbReference type="OrthoDB" id="5611773at2"/>
<evidence type="ECO:0000256" key="2">
    <source>
        <dbReference type="SAM" id="SignalP"/>
    </source>
</evidence>
<keyword evidence="2" id="KW-0732">Signal</keyword>